<evidence type="ECO:0000313" key="2">
    <source>
        <dbReference type="Proteomes" id="UP000177515"/>
    </source>
</evidence>
<dbReference type="Proteomes" id="UP000177515">
    <property type="component" value="Chromosome 2"/>
</dbReference>
<dbReference type="RefSeq" id="WP_071017107.1">
    <property type="nucleotide sequence ID" value="NZ_CP017755.1"/>
</dbReference>
<keyword evidence="2" id="KW-1185">Reference proteome</keyword>
<dbReference type="EMBL" id="CP017755">
    <property type="protein sequence ID" value="AOZ08570.1"/>
    <property type="molecule type" value="Genomic_DNA"/>
</dbReference>
<sequence length="330" mass="37789">MSRLRLTMACWDYDRVAALKSGEVAIDGVDLNFLAQPVEETFFRMLRHHEFDIAEMSLSSYVVSLARGDSPFIAVPVFPSRFFRHSCIFVSAASGIETPADLAGRRIGVPEYQMTAPVWIRGILADEYGVAPDAMEYWTGGEEQPGREEKLRLELPERFRLRAIGAEQTLASMLADGEIDALFTARTPSTFHTRPHHVRRLFPDYQAVEQDYYRRAGIFPIMHTVVIRREVYLANRWLAQSLYKALQLAQRKAYEDLRQTAALKTMLPWLPAHVEQAESVMGRDWWPYGFAANRHVLETFLRYHHEQGLSPAGLRPEDLFAPEALESFLI</sequence>
<name>A0ABN4TSE1_9BURK</name>
<dbReference type="Gene3D" id="3.40.190.10">
    <property type="entry name" value="Periplasmic binding protein-like II"/>
    <property type="match status" value="1"/>
</dbReference>
<dbReference type="Pfam" id="PF12974">
    <property type="entry name" value="Phosphonate-bd"/>
    <property type="match status" value="1"/>
</dbReference>
<gene>
    <name evidence="1" type="ORF">BKK80_21735</name>
</gene>
<accession>A0ABN4TSE1</accession>
<organism evidence="1 2">
    <name type="scientific">Cupriavidus malaysiensis</name>
    <dbReference type="NCBI Taxonomy" id="367825"/>
    <lineage>
        <taxon>Bacteria</taxon>
        <taxon>Pseudomonadati</taxon>
        <taxon>Pseudomonadota</taxon>
        <taxon>Betaproteobacteria</taxon>
        <taxon>Burkholderiales</taxon>
        <taxon>Burkholderiaceae</taxon>
        <taxon>Cupriavidus</taxon>
    </lineage>
</organism>
<reference evidence="1 2" key="1">
    <citation type="submission" date="2016-10" db="EMBL/GenBank/DDBJ databases">
        <title>Complete genome sequences of three Cupriavidus strains isolated from various Malaysian environments.</title>
        <authorList>
            <person name="Abdullah A.A.-A."/>
            <person name="Shafie N.A.H."/>
            <person name="Lau N.S."/>
        </authorList>
    </citation>
    <scope>NUCLEOTIDE SEQUENCE [LARGE SCALE GENOMIC DNA]</scope>
    <source>
        <strain evidence="1 2">USMAA1020</strain>
    </source>
</reference>
<evidence type="ECO:0000313" key="1">
    <source>
        <dbReference type="EMBL" id="AOZ08570.1"/>
    </source>
</evidence>
<protein>
    <submittedName>
        <fullName evidence="1">4,5-dihydroxyphthalate decarboxylase</fullName>
    </submittedName>
</protein>
<dbReference type="SUPFAM" id="SSF53850">
    <property type="entry name" value="Periplasmic binding protein-like II"/>
    <property type="match status" value="1"/>
</dbReference>
<proteinExistence type="predicted"/>